<feature type="signal peptide" evidence="1">
    <location>
        <begin position="1"/>
        <end position="20"/>
    </location>
</feature>
<name>A0A5D4H9M4_9SPHI</name>
<feature type="chain" id="PRO_5022964731" description="Fimbrillin-like protein" evidence="1">
    <location>
        <begin position="21"/>
        <end position="573"/>
    </location>
</feature>
<dbReference type="PROSITE" id="PS51257">
    <property type="entry name" value="PROKAR_LIPOPROTEIN"/>
    <property type="match status" value="1"/>
</dbReference>
<accession>A0A5D4H9M4</accession>
<evidence type="ECO:0000313" key="2">
    <source>
        <dbReference type="EMBL" id="TYR36539.1"/>
    </source>
</evidence>
<organism evidence="2 3">
    <name type="scientific">Sphingobacterium phlebotomi</name>
    <dbReference type="NCBI Taxonomy" id="2605433"/>
    <lineage>
        <taxon>Bacteria</taxon>
        <taxon>Pseudomonadati</taxon>
        <taxon>Bacteroidota</taxon>
        <taxon>Sphingobacteriia</taxon>
        <taxon>Sphingobacteriales</taxon>
        <taxon>Sphingobacteriaceae</taxon>
        <taxon>Sphingobacterium</taxon>
    </lineage>
</organism>
<proteinExistence type="predicted"/>
<dbReference type="AlphaFoldDB" id="A0A5D4H9M4"/>
<sequence>MKINSTTIIWCLFLALFVTASCNNKENGVYGTYDGVKLKVNLTRGIVTDDLLIKNNNKSSISGSKASVSKGLQTQTQVVSLGDDLNIVAEFIPETESPQIRARQSAAGGLKAAATEVKTSLEIGTQYRLLLFKNGLLEYQQDYTVQGTPHTFTEIDLGYNGAGGAGTGLNLGTGAYTLIAYSAGTDAIPDLEGATLDDFQVTITEDHDKFMHFAQPLQIDSGENTVDVVLVNKLTEITTVIDGTNLGANSVKEIFQPRFESATHSTDANNRATVKLSDGSMTYPGTAVDKAIDFPTIPTAGVTVATSSPTVLVHDATSTASFRIPYVTVQGMTPDGLSDLVRKEVVFNDIVITPGVKYELRLRLNRGRCMIDVEKEYFEMDMADPNSYDERANNAISKIFEFSPTANGGVVLDIMYLDNSFNMVINGQPLANDEIDFQINGDARQTARFTDGTYHEDGNITDVWNMYGTEEAPIIRLIISPEGNVTMEGCKTAGSQANPGGGPLFPMELYGTVGGDDGDGVTPVAFNTVTWHADGVTPNVVRVSQNIVGDTEIKAFVGGKQIVDCNTGLPVTL</sequence>
<protein>
    <recommendedName>
        <fullName evidence="4">Fimbrillin-like protein</fullName>
    </recommendedName>
</protein>
<keyword evidence="1" id="KW-0732">Signal</keyword>
<gene>
    <name evidence="2" type="ORF">FXV77_08525</name>
</gene>
<dbReference type="Proteomes" id="UP000322362">
    <property type="component" value="Unassembled WGS sequence"/>
</dbReference>
<comment type="caution">
    <text evidence="2">The sequence shown here is derived from an EMBL/GenBank/DDBJ whole genome shotgun (WGS) entry which is preliminary data.</text>
</comment>
<dbReference type="RefSeq" id="WP_148918796.1">
    <property type="nucleotide sequence ID" value="NZ_VTAV01000004.1"/>
</dbReference>
<evidence type="ECO:0000256" key="1">
    <source>
        <dbReference type="SAM" id="SignalP"/>
    </source>
</evidence>
<keyword evidence="3" id="KW-1185">Reference proteome</keyword>
<evidence type="ECO:0000313" key="3">
    <source>
        <dbReference type="Proteomes" id="UP000322362"/>
    </source>
</evidence>
<reference evidence="2 3" key="1">
    <citation type="submission" date="2019-08" db="EMBL/GenBank/DDBJ databases">
        <title>Phlebobacter frassis gen. nov. sp. nov., a new member of family Sphingobacteriaceae isolated from sand fly rearing media.</title>
        <authorList>
            <person name="Kakumanu M.L."/>
            <person name="Marayati B.F."/>
            <person name="Wada-Katsumata A."/>
            <person name="Wasserberg G."/>
            <person name="Schal C."/>
            <person name="Apperson C.S."/>
            <person name="Ponnusamy L."/>
        </authorList>
    </citation>
    <scope>NUCLEOTIDE SEQUENCE [LARGE SCALE GENOMIC DNA]</scope>
    <source>
        <strain evidence="2 3">SSI9</strain>
    </source>
</reference>
<dbReference type="EMBL" id="VTAV01000004">
    <property type="protein sequence ID" value="TYR36539.1"/>
    <property type="molecule type" value="Genomic_DNA"/>
</dbReference>
<evidence type="ECO:0008006" key="4">
    <source>
        <dbReference type="Google" id="ProtNLM"/>
    </source>
</evidence>